<reference evidence="4 5" key="1">
    <citation type="submission" date="2019-03" db="EMBL/GenBank/DDBJ databases">
        <title>Genomic Encyclopedia of Archaeal and Bacterial Type Strains, Phase II (KMG-II): from individual species to whole genera.</title>
        <authorList>
            <person name="Goeker M."/>
        </authorList>
    </citation>
    <scope>NUCLEOTIDE SEQUENCE [LARGE SCALE GENOMIC DNA]</scope>
    <source>
        <strain evidence="4 5">DSM 19034</strain>
    </source>
</reference>
<sequence length="601" mass="65908">MKNKTSFLIGSILIIFSLFSSCKKQTVADATITVTVSETKNGNLFYAKTSGIAADQITEVGFVWSASANPDKSNAFVFINKTVTTGFSYEVLSGLADKATYYVSAYYIDKDLNVHYALPISFAAKGTAGLQIRPDVGSYTWDDEVAVEVVGTHDLDIKYIKVRIDALVSLVPTKIADHKIYFNVPRSITKKVNRLSIEYFGQESDSMNLILKSPSILDKFKVAARDNEIITIAGDYFNPDKNKNLVMIGGNIAEIVSSSKTALNVRVAVPEYSFLSEISVTTGENLTAKTSERSKFYKHFVDMGSFPGEERGWGIALSLNDKLYVGLGKGPITGGQKDLYEYTPSSNTWKKMADFPGGATWAVRGFAANNKIYVVLLSLDSRYTRDVYMFDPGTNLWTKVAPYPSSSAFISNPSTFSYGNYGYLFGGNASEPGYIAPLGQVLRYDASNNTWKFLPTFPGSPRSAATTMRIGDKIYVMGGSTYGYNGLPNYPRDCWEFDLPTEKWKRIADLAAGVGGSNSFSFGLNGKGYVGGGYYTSDSRTNFVYEYNPATDSYTKVDNIIDAIAVYAEAAVVNNKAYIVFGDFDNSNSNPASKSFIQFVP</sequence>
<dbReference type="Pfam" id="PF24681">
    <property type="entry name" value="Kelch_KLHDC2_KLHL20_DRC7"/>
    <property type="match status" value="1"/>
</dbReference>
<dbReference type="InterPro" id="IPR013783">
    <property type="entry name" value="Ig-like_fold"/>
</dbReference>
<evidence type="ECO:0000313" key="5">
    <source>
        <dbReference type="Proteomes" id="UP000295499"/>
    </source>
</evidence>
<evidence type="ECO:0000256" key="3">
    <source>
        <dbReference type="SAM" id="SignalP"/>
    </source>
</evidence>
<dbReference type="InterPro" id="IPR011043">
    <property type="entry name" value="Gal_Oxase/kelch_b-propeller"/>
</dbReference>
<dbReference type="Gene3D" id="2.60.40.10">
    <property type="entry name" value="Immunoglobulins"/>
    <property type="match status" value="1"/>
</dbReference>
<feature type="chain" id="PRO_5020496742" evidence="3">
    <location>
        <begin position="21"/>
        <end position="601"/>
    </location>
</feature>
<gene>
    <name evidence="4" type="ORF">CLV32_2428</name>
</gene>
<organism evidence="4 5">
    <name type="scientific">Pedobacter duraquae</name>
    <dbReference type="NCBI Taxonomy" id="425511"/>
    <lineage>
        <taxon>Bacteria</taxon>
        <taxon>Pseudomonadati</taxon>
        <taxon>Bacteroidota</taxon>
        <taxon>Sphingobacteriia</taxon>
        <taxon>Sphingobacteriales</taxon>
        <taxon>Sphingobacteriaceae</taxon>
        <taxon>Pedobacter</taxon>
    </lineage>
</organism>
<evidence type="ECO:0000256" key="2">
    <source>
        <dbReference type="ARBA" id="ARBA00022737"/>
    </source>
</evidence>
<name>A0A4R6IGU3_9SPHI</name>
<evidence type="ECO:0000313" key="4">
    <source>
        <dbReference type="EMBL" id="TDO21324.1"/>
    </source>
</evidence>
<comment type="caution">
    <text evidence="4">The sequence shown here is derived from an EMBL/GenBank/DDBJ whole genome shotgun (WGS) entry which is preliminary data.</text>
</comment>
<accession>A0A4R6IGU3</accession>
<protein>
    <submittedName>
        <fullName evidence="4">Kelch motif protein</fullName>
    </submittedName>
</protein>
<evidence type="ECO:0000256" key="1">
    <source>
        <dbReference type="ARBA" id="ARBA00022441"/>
    </source>
</evidence>
<dbReference type="PANTHER" id="PTHR24412">
    <property type="entry name" value="KELCH PROTEIN"/>
    <property type="match status" value="1"/>
</dbReference>
<dbReference type="PROSITE" id="PS51257">
    <property type="entry name" value="PROKAR_LIPOPROTEIN"/>
    <property type="match status" value="1"/>
</dbReference>
<dbReference type="InterPro" id="IPR015915">
    <property type="entry name" value="Kelch-typ_b-propeller"/>
</dbReference>
<dbReference type="AlphaFoldDB" id="A0A4R6IGU3"/>
<dbReference type="RefSeq" id="WP_133555740.1">
    <property type="nucleotide sequence ID" value="NZ_SNWM01000003.1"/>
</dbReference>
<dbReference type="SUPFAM" id="SSF50965">
    <property type="entry name" value="Galactose oxidase, central domain"/>
    <property type="match status" value="1"/>
</dbReference>
<proteinExistence type="predicted"/>
<feature type="signal peptide" evidence="3">
    <location>
        <begin position="1"/>
        <end position="20"/>
    </location>
</feature>
<dbReference type="OrthoDB" id="103335at2"/>
<dbReference type="Proteomes" id="UP000295499">
    <property type="component" value="Unassembled WGS sequence"/>
</dbReference>
<dbReference type="Gene3D" id="2.120.10.80">
    <property type="entry name" value="Kelch-type beta propeller"/>
    <property type="match status" value="1"/>
</dbReference>
<keyword evidence="5" id="KW-1185">Reference proteome</keyword>
<keyword evidence="1" id="KW-0880">Kelch repeat</keyword>
<dbReference type="EMBL" id="SNWM01000003">
    <property type="protein sequence ID" value="TDO21324.1"/>
    <property type="molecule type" value="Genomic_DNA"/>
</dbReference>
<keyword evidence="2" id="KW-0677">Repeat</keyword>
<dbReference type="PANTHER" id="PTHR24412:SF497">
    <property type="entry name" value="KELCH-LIKE PROTEIN 18"/>
    <property type="match status" value="1"/>
</dbReference>
<keyword evidence="3" id="KW-0732">Signal</keyword>